<evidence type="ECO:0000313" key="1">
    <source>
        <dbReference type="EMBL" id="MEE6130239.1"/>
    </source>
</evidence>
<reference evidence="1 2" key="1">
    <citation type="submission" date="2024-01" db="EMBL/GenBank/DDBJ databases">
        <title>Whole genome of Chryseobacterium arthrosphaerae NNCa 2741.</title>
        <authorList>
            <person name="Boriskina E.V."/>
            <person name="Gordinskaya N.A."/>
            <person name="Kropotov V.S."/>
            <person name="Alekseeva A.E."/>
            <person name="Makhova M.A."/>
            <person name="Kryazhev D.V."/>
            <person name="Shkurkina I.S."/>
        </authorList>
    </citation>
    <scope>NUCLEOTIDE SEQUENCE [LARGE SCALE GENOMIC DNA]</scope>
    <source>
        <strain evidence="1 2">NNCa 2741</strain>
    </source>
</reference>
<dbReference type="EMBL" id="JAZGJU010000082">
    <property type="protein sequence ID" value="MEE6130239.1"/>
    <property type="molecule type" value="Genomic_DNA"/>
</dbReference>
<keyword evidence="2" id="KW-1185">Reference proteome</keyword>
<accession>A0ABU7R611</accession>
<dbReference type="RefSeq" id="WP_330937594.1">
    <property type="nucleotide sequence ID" value="NZ_JAZGJU010000082.1"/>
</dbReference>
<evidence type="ECO:0000313" key="2">
    <source>
        <dbReference type="Proteomes" id="UP001350005"/>
    </source>
</evidence>
<organism evidence="1 2">
    <name type="scientific">Chryseobacterium arthrosphaerae</name>
    <dbReference type="NCBI Taxonomy" id="651561"/>
    <lineage>
        <taxon>Bacteria</taxon>
        <taxon>Pseudomonadati</taxon>
        <taxon>Bacteroidota</taxon>
        <taxon>Flavobacteriia</taxon>
        <taxon>Flavobacteriales</taxon>
        <taxon>Weeksellaceae</taxon>
        <taxon>Chryseobacterium group</taxon>
        <taxon>Chryseobacterium</taxon>
    </lineage>
</organism>
<protein>
    <submittedName>
        <fullName evidence="1">Uncharacterized protein</fullName>
    </submittedName>
</protein>
<name>A0ABU7R611_9FLAO</name>
<sequence length="100" mass="11662">MKNKYIKVSVSDRLPKYGWAVVENEYGEILTVLFNPNTNVKKFKSNYKFFLEEVPNYEDEMKEMLEECRLQLEHLNNPGRGTTNSVLSRLGTLLTKLKTS</sequence>
<proteinExistence type="predicted"/>
<dbReference type="Proteomes" id="UP001350005">
    <property type="component" value="Unassembled WGS sequence"/>
</dbReference>
<gene>
    <name evidence="1" type="ORF">V2E39_22765</name>
</gene>
<comment type="caution">
    <text evidence="1">The sequence shown here is derived from an EMBL/GenBank/DDBJ whole genome shotgun (WGS) entry which is preliminary data.</text>
</comment>